<evidence type="ECO:0000313" key="5">
    <source>
        <dbReference type="Proteomes" id="UP000233343"/>
    </source>
</evidence>
<name>A0A2N0ZE44_9BACI</name>
<organism evidence="4 5">
    <name type="scientific">Cytobacillus horneckiae</name>
    <dbReference type="NCBI Taxonomy" id="549687"/>
    <lineage>
        <taxon>Bacteria</taxon>
        <taxon>Bacillati</taxon>
        <taxon>Bacillota</taxon>
        <taxon>Bacilli</taxon>
        <taxon>Bacillales</taxon>
        <taxon>Bacillaceae</taxon>
        <taxon>Cytobacillus</taxon>
    </lineage>
</organism>
<dbReference type="CDD" id="cd00093">
    <property type="entry name" value="HTH_XRE"/>
    <property type="match status" value="1"/>
</dbReference>
<dbReference type="SUPFAM" id="SSF47413">
    <property type="entry name" value="lambda repressor-like DNA-binding domains"/>
    <property type="match status" value="1"/>
</dbReference>
<dbReference type="InterPro" id="IPR010981">
    <property type="entry name" value="SinR/SinI_dimer_dom"/>
</dbReference>
<protein>
    <submittedName>
        <fullName evidence="4">XRE family transcriptional regulator</fullName>
    </submittedName>
</protein>
<keyword evidence="1" id="KW-0238">DNA-binding</keyword>
<dbReference type="GO" id="GO:0005829">
    <property type="term" value="C:cytosol"/>
    <property type="evidence" value="ECO:0007669"/>
    <property type="project" value="TreeGrafter"/>
</dbReference>
<keyword evidence="5" id="KW-1185">Reference proteome</keyword>
<dbReference type="InterPro" id="IPR036281">
    <property type="entry name" value="SinR/SinI_dimer_dom_sf"/>
</dbReference>
<evidence type="ECO:0000259" key="3">
    <source>
        <dbReference type="PROSITE" id="PS51500"/>
    </source>
</evidence>
<accession>A0A2N0ZE44</accession>
<dbReference type="SUPFAM" id="SSF47406">
    <property type="entry name" value="SinR repressor dimerisation domain-like"/>
    <property type="match status" value="1"/>
</dbReference>
<sequence length="113" mass="13342">MLGNNIAEIRKRKGMTMTELAEKAGIAKSYLSSIERNVHQNPSINVIEKIAKVLEVDVRILLKTDNIKKSYHQLDEEWMDLIYELRDTGVTKEQMDEYRTLLKFIKWKKDQKM</sequence>
<feature type="domain" description="HTH cro/C1-type" evidence="2">
    <location>
        <begin position="6"/>
        <end position="61"/>
    </location>
</feature>
<dbReference type="PROSITE" id="PS50943">
    <property type="entry name" value="HTH_CROC1"/>
    <property type="match status" value="1"/>
</dbReference>
<dbReference type="PANTHER" id="PTHR46797:SF13">
    <property type="entry name" value="HTH-TYPE TRANSCRIPTIONAL REGULATOR SINR"/>
    <property type="match status" value="1"/>
</dbReference>
<dbReference type="InterPro" id="IPR001387">
    <property type="entry name" value="Cro/C1-type_HTH"/>
</dbReference>
<dbReference type="RefSeq" id="WP_066190796.1">
    <property type="nucleotide sequence ID" value="NZ_JAFDQP010000012.1"/>
</dbReference>
<evidence type="ECO:0000259" key="2">
    <source>
        <dbReference type="PROSITE" id="PS50943"/>
    </source>
</evidence>
<dbReference type="Gene3D" id="1.10.260.40">
    <property type="entry name" value="lambda repressor-like DNA-binding domains"/>
    <property type="match status" value="1"/>
</dbReference>
<dbReference type="PANTHER" id="PTHR46797">
    <property type="entry name" value="HTH-TYPE TRANSCRIPTIONAL REGULATOR"/>
    <property type="match status" value="1"/>
</dbReference>
<dbReference type="GO" id="GO:0046983">
    <property type="term" value="F:protein dimerization activity"/>
    <property type="evidence" value="ECO:0007669"/>
    <property type="project" value="InterPro"/>
</dbReference>
<feature type="domain" description="Sin" evidence="3">
    <location>
        <begin position="65"/>
        <end position="103"/>
    </location>
</feature>
<comment type="caution">
    <text evidence="4">The sequence shown here is derived from an EMBL/GenBank/DDBJ whole genome shotgun (WGS) entry which is preliminary data.</text>
</comment>
<dbReference type="Pfam" id="PF01381">
    <property type="entry name" value="HTH_3"/>
    <property type="match status" value="1"/>
</dbReference>
<dbReference type="GO" id="GO:0003677">
    <property type="term" value="F:DNA binding"/>
    <property type="evidence" value="ECO:0007669"/>
    <property type="project" value="UniProtKB-KW"/>
</dbReference>
<reference evidence="4 5" key="1">
    <citation type="journal article" date="2010" name="Int. J. Syst. Evol. Microbiol.">
        <title>Bacillus horneckiae sp. nov., isolated from a spacecraft-assembly clean room.</title>
        <authorList>
            <person name="Vaishampayan P."/>
            <person name="Probst A."/>
            <person name="Krishnamurthi S."/>
            <person name="Ghosh S."/>
            <person name="Osman S."/>
            <person name="McDowall A."/>
            <person name="Ruckmani A."/>
            <person name="Mayilraj S."/>
            <person name="Venkateswaran K."/>
        </authorList>
    </citation>
    <scope>NUCLEOTIDE SEQUENCE [LARGE SCALE GENOMIC DNA]</scope>
    <source>
        <strain evidence="5">1PO1SC</strain>
    </source>
</reference>
<dbReference type="InterPro" id="IPR010982">
    <property type="entry name" value="Lambda_DNA-bd_dom_sf"/>
</dbReference>
<dbReference type="InterPro" id="IPR050807">
    <property type="entry name" value="TransReg_Diox_bact_type"/>
</dbReference>
<evidence type="ECO:0000313" key="4">
    <source>
        <dbReference type="EMBL" id="PKG27765.1"/>
    </source>
</evidence>
<dbReference type="EMBL" id="PISD01000036">
    <property type="protein sequence ID" value="PKG27765.1"/>
    <property type="molecule type" value="Genomic_DNA"/>
</dbReference>
<gene>
    <name evidence="4" type="ORF">CWS20_16855</name>
</gene>
<dbReference type="Proteomes" id="UP000233343">
    <property type="component" value="Unassembled WGS sequence"/>
</dbReference>
<dbReference type="AlphaFoldDB" id="A0A2N0ZE44"/>
<dbReference type="PROSITE" id="PS51500">
    <property type="entry name" value="SIN"/>
    <property type="match status" value="1"/>
</dbReference>
<proteinExistence type="predicted"/>
<dbReference type="GO" id="GO:0003700">
    <property type="term" value="F:DNA-binding transcription factor activity"/>
    <property type="evidence" value="ECO:0007669"/>
    <property type="project" value="TreeGrafter"/>
</dbReference>
<evidence type="ECO:0000256" key="1">
    <source>
        <dbReference type="ARBA" id="ARBA00023125"/>
    </source>
</evidence>
<dbReference type="SMART" id="SM00530">
    <property type="entry name" value="HTH_XRE"/>
    <property type="match status" value="1"/>
</dbReference>